<dbReference type="GO" id="GO:0016757">
    <property type="term" value="F:glycosyltransferase activity"/>
    <property type="evidence" value="ECO:0007669"/>
    <property type="project" value="UniProtKB-KW"/>
</dbReference>
<keyword evidence="8" id="KW-0328">Glycosyltransferase</keyword>
<keyword evidence="2 5" id="KW-0812">Transmembrane</keyword>
<dbReference type="EMBL" id="JAHOPB010000001">
    <property type="protein sequence ID" value="MBU8875686.1"/>
    <property type="molecule type" value="Genomic_DNA"/>
</dbReference>
<dbReference type="PANTHER" id="PTHR48090">
    <property type="entry name" value="UNDECAPRENYL-PHOSPHATE 4-DEOXY-4-FORMAMIDO-L-ARABINOSE TRANSFERASE-RELATED"/>
    <property type="match status" value="1"/>
</dbReference>
<comment type="subcellular location">
    <subcellularLocation>
        <location evidence="1">Membrane</location>
        <topology evidence="1">Multi-pass membrane protein</topology>
    </subcellularLocation>
</comment>
<name>A0ABS6IM72_9HYPH</name>
<dbReference type="Proteomes" id="UP000727907">
    <property type="component" value="Unassembled WGS sequence"/>
</dbReference>
<sequence>MTSLSIVVPTFNEAANIGLVIEGLAATLGDRSWEVIVVDDNSSDGTGDIVRQFAEDRPNVRCLQRIQDRGSASAVHWGVQAAHGETVVVMGGDLRHDPALIPSMLDALKEGSDIASGARPMPANLANRLINLYLGRDLADPLTGFFATSRAFFLRSIPRMQGDAFRVFFDLVHLNRKASLRELPSNVRAPIGGRPLRQTHILWALLCDVISKLSAGLVPPRLVSFVGVGVIGSSVHFSMLYACLAAGAVFWVSQALATITAMIFNFTINNILTYPTTRLRSGNYYKGLLLYSVIASFGIVANVSTAQLTYVHFKGHTFIAACTGIFIDVIWRFVVSNRLIWGRSSVFRKAAA</sequence>
<dbReference type="InterPro" id="IPR050256">
    <property type="entry name" value="Glycosyltransferase_2"/>
</dbReference>
<evidence type="ECO:0000259" key="6">
    <source>
        <dbReference type="Pfam" id="PF00535"/>
    </source>
</evidence>
<keyword evidence="4 5" id="KW-0472">Membrane</keyword>
<feature type="domain" description="GtrA/DPMS transmembrane" evidence="7">
    <location>
        <begin position="225"/>
        <end position="341"/>
    </location>
</feature>
<dbReference type="EC" id="2.4.-.-" evidence="8"/>
<accession>A0ABS6IM72</accession>
<evidence type="ECO:0000259" key="7">
    <source>
        <dbReference type="Pfam" id="PF04138"/>
    </source>
</evidence>
<comment type="caution">
    <text evidence="8">The sequence shown here is derived from an EMBL/GenBank/DDBJ whole genome shotgun (WGS) entry which is preliminary data.</text>
</comment>
<feature type="transmembrane region" description="Helical" evidence="5">
    <location>
        <begin position="248"/>
        <end position="268"/>
    </location>
</feature>
<feature type="domain" description="Glycosyltransferase 2-like" evidence="6">
    <location>
        <begin position="5"/>
        <end position="120"/>
    </location>
</feature>
<dbReference type="InterPro" id="IPR007267">
    <property type="entry name" value="GtrA_DPMS_TM"/>
</dbReference>
<dbReference type="InterPro" id="IPR001173">
    <property type="entry name" value="Glyco_trans_2-like"/>
</dbReference>
<protein>
    <submittedName>
        <fullName evidence="8">Glycosyltransferase</fullName>
        <ecNumber evidence="8">2.4.-.-</ecNumber>
    </submittedName>
</protein>
<reference evidence="8 9" key="1">
    <citation type="submission" date="2021-06" db="EMBL/GenBank/DDBJ databases">
        <authorList>
            <person name="Lee D.H."/>
        </authorList>
    </citation>
    <scope>NUCLEOTIDE SEQUENCE [LARGE SCALE GENOMIC DNA]</scope>
    <source>
        <strain evidence="8 9">MMS21-HV4-11</strain>
    </source>
</reference>
<keyword evidence="9" id="KW-1185">Reference proteome</keyword>
<gene>
    <name evidence="8" type="ORF">KQ910_18070</name>
</gene>
<evidence type="ECO:0000313" key="8">
    <source>
        <dbReference type="EMBL" id="MBU8875686.1"/>
    </source>
</evidence>
<evidence type="ECO:0000256" key="3">
    <source>
        <dbReference type="ARBA" id="ARBA00022989"/>
    </source>
</evidence>
<keyword evidence="3 5" id="KW-1133">Transmembrane helix</keyword>
<dbReference type="RefSeq" id="WP_216963322.1">
    <property type="nucleotide sequence ID" value="NZ_JAHOPB010000001.1"/>
</dbReference>
<evidence type="ECO:0000256" key="1">
    <source>
        <dbReference type="ARBA" id="ARBA00004141"/>
    </source>
</evidence>
<organism evidence="8 9">
    <name type="scientific">Reyranella humidisoli</name>
    <dbReference type="NCBI Taxonomy" id="2849149"/>
    <lineage>
        <taxon>Bacteria</taxon>
        <taxon>Pseudomonadati</taxon>
        <taxon>Pseudomonadota</taxon>
        <taxon>Alphaproteobacteria</taxon>
        <taxon>Hyphomicrobiales</taxon>
        <taxon>Reyranellaceae</taxon>
        <taxon>Reyranella</taxon>
    </lineage>
</organism>
<dbReference type="PANTHER" id="PTHR48090:SF7">
    <property type="entry name" value="RFBJ PROTEIN"/>
    <property type="match status" value="1"/>
</dbReference>
<proteinExistence type="predicted"/>
<dbReference type="Pfam" id="PF00535">
    <property type="entry name" value="Glycos_transf_2"/>
    <property type="match status" value="1"/>
</dbReference>
<keyword evidence="8" id="KW-0808">Transferase</keyword>
<evidence type="ECO:0000256" key="2">
    <source>
        <dbReference type="ARBA" id="ARBA00022692"/>
    </source>
</evidence>
<evidence type="ECO:0000313" key="9">
    <source>
        <dbReference type="Proteomes" id="UP000727907"/>
    </source>
</evidence>
<feature type="transmembrane region" description="Helical" evidence="5">
    <location>
        <begin position="288"/>
        <end position="310"/>
    </location>
</feature>
<evidence type="ECO:0000256" key="4">
    <source>
        <dbReference type="ARBA" id="ARBA00023136"/>
    </source>
</evidence>
<evidence type="ECO:0000256" key="5">
    <source>
        <dbReference type="SAM" id="Phobius"/>
    </source>
</evidence>
<feature type="transmembrane region" description="Helical" evidence="5">
    <location>
        <begin position="316"/>
        <end position="335"/>
    </location>
</feature>
<dbReference type="Pfam" id="PF04138">
    <property type="entry name" value="GtrA_DPMS_TM"/>
    <property type="match status" value="1"/>
</dbReference>